<evidence type="ECO:0000256" key="3">
    <source>
        <dbReference type="ARBA" id="ARBA00022968"/>
    </source>
</evidence>
<dbReference type="InterPro" id="IPR050553">
    <property type="entry name" value="Thioredoxin_ResA/DsbE_sf"/>
</dbReference>
<evidence type="ECO:0000256" key="6">
    <source>
        <dbReference type="SAM" id="SignalP"/>
    </source>
</evidence>
<keyword evidence="4" id="KW-1015">Disulfide bond</keyword>
<evidence type="ECO:0000256" key="5">
    <source>
        <dbReference type="ARBA" id="ARBA00023284"/>
    </source>
</evidence>
<dbReference type="Pfam" id="PF08534">
    <property type="entry name" value="Redoxin"/>
    <property type="match status" value="1"/>
</dbReference>
<evidence type="ECO:0000256" key="1">
    <source>
        <dbReference type="ARBA" id="ARBA00004196"/>
    </source>
</evidence>
<dbReference type="STRING" id="285473.A4G23_03215"/>
<dbReference type="Gene3D" id="3.40.30.10">
    <property type="entry name" value="Glutaredoxin"/>
    <property type="match status" value="1"/>
</dbReference>
<dbReference type="EMBL" id="CP017316">
    <property type="protein sequence ID" value="AOT60344.1"/>
    <property type="molecule type" value="Genomic_DNA"/>
</dbReference>
<dbReference type="PANTHER" id="PTHR42852">
    <property type="entry name" value="THIOL:DISULFIDE INTERCHANGE PROTEIN DSBE"/>
    <property type="match status" value="1"/>
</dbReference>
<dbReference type="KEGG" id="srn:A4G23_03215"/>
<keyword evidence="3" id="KW-0812">Transmembrane</keyword>
<gene>
    <name evidence="8" type="primary">resA_3</name>
    <name evidence="8" type="ORF">A4G23_03215</name>
</gene>
<dbReference type="Proteomes" id="UP000095349">
    <property type="component" value="Chromosome"/>
</dbReference>
<comment type="subcellular location">
    <subcellularLocation>
        <location evidence="1">Cell envelope</location>
    </subcellularLocation>
</comment>
<dbReference type="GeneID" id="91404753"/>
<evidence type="ECO:0000313" key="9">
    <source>
        <dbReference type="Proteomes" id="UP000095349"/>
    </source>
</evidence>
<dbReference type="PROSITE" id="PS51257">
    <property type="entry name" value="PROKAR_LIPOPROTEIN"/>
    <property type="match status" value="1"/>
</dbReference>
<dbReference type="PATRIC" id="fig|285473.5.peg.3356"/>
<accession>A0A1D8G4J6</accession>
<dbReference type="InterPro" id="IPR013740">
    <property type="entry name" value="Redoxin"/>
</dbReference>
<dbReference type="OrthoDB" id="9796554at2"/>
<sequence length="204" mass="21431">MSHSRAHRGLLLTAGALAAALALTACSGSPKGTSGGGGNTNFVTDVDGIATLPKGERPAPNELAGETLDGGRLDVADLKGKVVVLNLWGEWCNPCRAEAPHFTKAANELKPKGVEFVGINTRSNKLKSLEFEKDFEVPYPSLFDPYGKLVLNGFPKGAVQPQAIPSTLVLDRDGKIAARALKALSEDELRSMITPVLAEKAGGQ</sequence>
<keyword evidence="9" id="KW-1185">Reference proteome</keyword>
<keyword evidence="3" id="KW-0735">Signal-anchor</keyword>
<organism evidence="8 9">
    <name type="scientific">Streptomyces rubrolavendulae</name>
    <dbReference type="NCBI Taxonomy" id="285473"/>
    <lineage>
        <taxon>Bacteria</taxon>
        <taxon>Bacillati</taxon>
        <taxon>Actinomycetota</taxon>
        <taxon>Actinomycetes</taxon>
        <taxon>Kitasatosporales</taxon>
        <taxon>Streptomycetaceae</taxon>
        <taxon>Streptomyces</taxon>
    </lineage>
</organism>
<dbReference type="GO" id="GO:0017004">
    <property type="term" value="P:cytochrome complex assembly"/>
    <property type="evidence" value="ECO:0007669"/>
    <property type="project" value="UniProtKB-KW"/>
</dbReference>
<name>A0A1D8G4J6_9ACTN</name>
<feature type="signal peptide" evidence="6">
    <location>
        <begin position="1"/>
        <end position="27"/>
    </location>
</feature>
<protein>
    <submittedName>
        <fullName evidence="8">Thiol-disulfide oxidoreductase ResA</fullName>
    </submittedName>
</protein>
<evidence type="ECO:0000256" key="4">
    <source>
        <dbReference type="ARBA" id="ARBA00023157"/>
    </source>
</evidence>
<reference evidence="8 9" key="1">
    <citation type="submission" date="2016-09" db="EMBL/GenBank/DDBJ databases">
        <title>Streptomyces rubrolavendulae MJM4426 Genome sequencing and assembly.</title>
        <authorList>
            <person name="Kim J.-G."/>
        </authorList>
    </citation>
    <scope>NUCLEOTIDE SEQUENCE [LARGE SCALE GENOMIC DNA]</scope>
    <source>
        <strain evidence="8 9">MJM4426</strain>
    </source>
</reference>
<dbReference type="InterPro" id="IPR036249">
    <property type="entry name" value="Thioredoxin-like_sf"/>
</dbReference>
<dbReference type="CDD" id="cd02966">
    <property type="entry name" value="TlpA_like_family"/>
    <property type="match status" value="1"/>
</dbReference>
<dbReference type="GO" id="GO:0030313">
    <property type="term" value="C:cell envelope"/>
    <property type="evidence" value="ECO:0007669"/>
    <property type="project" value="UniProtKB-SubCell"/>
</dbReference>
<feature type="domain" description="Thioredoxin" evidence="7">
    <location>
        <begin position="53"/>
        <end position="198"/>
    </location>
</feature>
<dbReference type="SUPFAM" id="SSF52833">
    <property type="entry name" value="Thioredoxin-like"/>
    <property type="match status" value="1"/>
</dbReference>
<evidence type="ECO:0000313" key="8">
    <source>
        <dbReference type="EMBL" id="AOT60344.1"/>
    </source>
</evidence>
<dbReference type="PANTHER" id="PTHR42852:SF6">
    <property type="entry name" value="THIOL:DISULFIDE INTERCHANGE PROTEIN DSBE"/>
    <property type="match status" value="1"/>
</dbReference>
<dbReference type="AlphaFoldDB" id="A0A1D8G4J6"/>
<evidence type="ECO:0000259" key="7">
    <source>
        <dbReference type="PROSITE" id="PS51352"/>
    </source>
</evidence>
<keyword evidence="2" id="KW-0201">Cytochrome c-type biogenesis</keyword>
<dbReference type="RefSeq" id="WP_031132770.1">
    <property type="nucleotide sequence ID" value="NZ_CP017316.1"/>
</dbReference>
<keyword evidence="6" id="KW-0732">Signal</keyword>
<keyword evidence="5" id="KW-0676">Redox-active center</keyword>
<dbReference type="InterPro" id="IPR013766">
    <property type="entry name" value="Thioredoxin_domain"/>
</dbReference>
<dbReference type="PROSITE" id="PS51352">
    <property type="entry name" value="THIOREDOXIN_2"/>
    <property type="match status" value="1"/>
</dbReference>
<evidence type="ECO:0000256" key="2">
    <source>
        <dbReference type="ARBA" id="ARBA00022748"/>
    </source>
</evidence>
<dbReference type="GO" id="GO:0016491">
    <property type="term" value="F:oxidoreductase activity"/>
    <property type="evidence" value="ECO:0007669"/>
    <property type="project" value="InterPro"/>
</dbReference>
<feature type="chain" id="PRO_5038945089" evidence="6">
    <location>
        <begin position="28"/>
        <end position="204"/>
    </location>
</feature>
<proteinExistence type="predicted"/>